<evidence type="ECO:0000256" key="1">
    <source>
        <dbReference type="ARBA" id="ARBA00023015"/>
    </source>
</evidence>
<keyword evidence="7" id="KW-1185">Reference proteome</keyword>
<feature type="transmembrane region" description="Helical" evidence="4">
    <location>
        <begin position="202"/>
        <end position="228"/>
    </location>
</feature>
<evidence type="ECO:0000313" key="7">
    <source>
        <dbReference type="Proteomes" id="UP000283469"/>
    </source>
</evidence>
<name>A0A418YNY0_9SPHN</name>
<evidence type="ECO:0000256" key="3">
    <source>
        <dbReference type="ARBA" id="ARBA00023163"/>
    </source>
</evidence>
<dbReference type="InterPro" id="IPR000792">
    <property type="entry name" value="Tscrpt_reg_LuxR_C"/>
</dbReference>
<keyword evidence="1" id="KW-0805">Transcription regulation</keyword>
<dbReference type="OrthoDB" id="7466685at2"/>
<comment type="caution">
    <text evidence="6">The sequence shown here is derived from an EMBL/GenBank/DDBJ whole genome shotgun (WGS) entry which is preliminary data.</text>
</comment>
<dbReference type="InterPro" id="IPR016032">
    <property type="entry name" value="Sig_transdc_resp-reg_C-effctor"/>
</dbReference>
<accession>A0A418YNY0</accession>
<keyword evidence="4" id="KW-0472">Membrane</keyword>
<dbReference type="InterPro" id="IPR036388">
    <property type="entry name" value="WH-like_DNA-bd_sf"/>
</dbReference>
<dbReference type="GO" id="GO:0003677">
    <property type="term" value="F:DNA binding"/>
    <property type="evidence" value="ECO:0007669"/>
    <property type="project" value="UniProtKB-KW"/>
</dbReference>
<keyword evidence="2" id="KW-0238">DNA-binding</keyword>
<sequence length="234" mass="26268">MLSNGTQHSYVLERFLFETEWRRSEAANRLIEVEGEDAACDRCKSAKGEPPLNENDYSEIFERLSPRKVDCLREAAKGSSSKEIGRALGISPNTVNNHILEIRRQLDNVSKWKAAQLFLEWETRKGGQNIPPQPMVIPDNPNPMPTGPTETQADDQATQGEAEDFFANEQKPYGVRDRSFFLLDIVPFRVAGRQRNELSGPYILIVFAILTTLMLFAVGAGFSLLLALNGLVER</sequence>
<dbReference type="EMBL" id="QVRA01000020">
    <property type="protein sequence ID" value="RJG52950.1"/>
    <property type="molecule type" value="Genomic_DNA"/>
</dbReference>
<evidence type="ECO:0000256" key="4">
    <source>
        <dbReference type="SAM" id="Phobius"/>
    </source>
</evidence>
<protein>
    <submittedName>
        <fullName evidence="6">LuxR family transcriptional regulator</fullName>
    </submittedName>
</protein>
<dbReference type="PANTHER" id="PTHR44688:SF16">
    <property type="entry name" value="DNA-BINDING TRANSCRIPTIONAL ACTIVATOR DEVR_DOSR"/>
    <property type="match status" value="1"/>
</dbReference>
<keyword evidence="3" id="KW-0804">Transcription</keyword>
<dbReference type="PROSITE" id="PS50043">
    <property type="entry name" value="HTH_LUXR_2"/>
    <property type="match status" value="1"/>
</dbReference>
<dbReference type="Gene3D" id="1.10.10.10">
    <property type="entry name" value="Winged helix-like DNA-binding domain superfamily/Winged helix DNA-binding domain"/>
    <property type="match status" value="1"/>
</dbReference>
<evidence type="ECO:0000259" key="5">
    <source>
        <dbReference type="PROSITE" id="PS50043"/>
    </source>
</evidence>
<dbReference type="GO" id="GO:0006355">
    <property type="term" value="P:regulation of DNA-templated transcription"/>
    <property type="evidence" value="ECO:0007669"/>
    <property type="project" value="InterPro"/>
</dbReference>
<gene>
    <name evidence="6" type="ORF">D0Z70_18105</name>
</gene>
<dbReference type="Proteomes" id="UP000283469">
    <property type="component" value="Unassembled WGS sequence"/>
</dbReference>
<dbReference type="SMART" id="SM00421">
    <property type="entry name" value="HTH_LUXR"/>
    <property type="match status" value="1"/>
</dbReference>
<proteinExistence type="predicted"/>
<evidence type="ECO:0000313" key="6">
    <source>
        <dbReference type="EMBL" id="RJG52950.1"/>
    </source>
</evidence>
<keyword evidence="4" id="KW-1133">Transmembrane helix</keyword>
<dbReference type="SUPFAM" id="SSF46894">
    <property type="entry name" value="C-terminal effector domain of the bipartite response regulators"/>
    <property type="match status" value="1"/>
</dbReference>
<organism evidence="6 7">
    <name type="scientific">Sphingobium terrigena</name>
    <dbReference type="NCBI Taxonomy" id="2304063"/>
    <lineage>
        <taxon>Bacteria</taxon>
        <taxon>Pseudomonadati</taxon>
        <taxon>Pseudomonadota</taxon>
        <taxon>Alphaproteobacteria</taxon>
        <taxon>Sphingomonadales</taxon>
        <taxon>Sphingomonadaceae</taxon>
        <taxon>Sphingobium</taxon>
    </lineage>
</organism>
<keyword evidence="4" id="KW-0812">Transmembrane</keyword>
<dbReference type="Pfam" id="PF00196">
    <property type="entry name" value="GerE"/>
    <property type="match status" value="1"/>
</dbReference>
<dbReference type="AlphaFoldDB" id="A0A418YNY0"/>
<feature type="domain" description="HTH luxR-type" evidence="5">
    <location>
        <begin position="57"/>
        <end position="122"/>
    </location>
</feature>
<dbReference type="PANTHER" id="PTHR44688">
    <property type="entry name" value="DNA-BINDING TRANSCRIPTIONAL ACTIVATOR DEVR_DOSR"/>
    <property type="match status" value="1"/>
</dbReference>
<dbReference type="PRINTS" id="PR00038">
    <property type="entry name" value="HTHLUXR"/>
</dbReference>
<reference evidence="6 7" key="1">
    <citation type="submission" date="2018-08" db="EMBL/GenBank/DDBJ databases">
        <title>Sphingobium sp. EO9.</title>
        <authorList>
            <person name="Park Y."/>
            <person name="Kim K.H."/>
            <person name="Jeon C.O."/>
        </authorList>
    </citation>
    <scope>NUCLEOTIDE SEQUENCE [LARGE SCALE GENOMIC DNA]</scope>
    <source>
        <strain evidence="6 7">EO9</strain>
    </source>
</reference>
<evidence type="ECO:0000256" key="2">
    <source>
        <dbReference type="ARBA" id="ARBA00023125"/>
    </source>
</evidence>
<dbReference type="CDD" id="cd06170">
    <property type="entry name" value="LuxR_C_like"/>
    <property type="match status" value="1"/>
</dbReference>